<dbReference type="Proteomes" id="UP000536685">
    <property type="component" value="Unassembled WGS sequence"/>
</dbReference>
<gene>
    <name evidence="2" type="ORF">HD599_003066</name>
</gene>
<name>A0A841ASY3_9MICO</name>
<evidence type="ECO:0000313" key="3">
    <source>
        <dbReference type="Proteomes" id="UP000536685"/>
    </source>
</evidence>
<protein>
    <submittedName>
        <fullName evidence="2">Uncharacterized protein</fullName>
    </submittedName>
</protein>
<dbReference type="RefSeq" id="WP_184239194.1">
    <property type="nucleotide sequence ID" value="NZ_JACHMJ010000001.1"/>
</dbReference>
<feature type="transmembrane region" description="Helical" evidence="1">
    <location>
        <begin position="6"/>
        <end position="25"/>
    </location>
</feature>
<organism evidence="2 3">
    <name type="scientific">Conyzicola lurida</name>
    <dbReference type="NCBI Taxonomy" id="1172621"/>
    <lineage>
        <taxon>Bacteria</taxon>
        <taxon>Bacillati</taxon>
        <taxon>Actinomycetota</taxon>
        <taxon>Actinomycetes</taxon>
        <taxon>Micrococcales</taxon>
        <taxon>Microbacteriaceae</taxon>
        <taxon>Conyzicola</taxon>
    </lineage>
</organism>
<dbReference type="EMBL" id="JACHMJ010000001">
    <property type="protein sequence ID" value="MBB5844743.1"/>
    <property type="molecule type" value="Genomic_DNA"/>
</dbReference>
<accession>A0A841ASY3</accession>
<keyword evidence="1" id="KW-0812">Transmembrane</keyword>
<sequence>MNGWIVFGVVVLACIAIFVASRFGWIDLSNKNETNGPRGGVMGIGDEVFNPTRNEAQIELDRQTVLPAPAPLAGDGDLGIYGGKVEIDLDDDVRVERRGPRH</sequence>
<dbReference type="AlphaFoldDB" id="A0A841ASY3"/>
<reference evidence="2 3" key="1">
    <citation type="submission" date="2020-08" db="EMBL/GenBank/DDBJ databases">
        <title>Sequencing the genomes of 1000 actinobacteria strains.</title>
        <authorList>
            <person name="Klenk H.-P."/>
        </authorList>
    </citation>
    <scope>NUCLEOTIDE SEQUENCE [LARGE SCALE GENOMIC DNA]</scope>
    <source>
        <strain evidence="2 3">DSM 105784</strain>
    </source>
</reference>
<keyword evidence="1" id="KW-0472">Membrane</keyword>
<keyword evidence="1" id="KW-1133">Transmembrane helix</keyword>
<comment type="caution">
    <text evidence="2">The sequence shown here is derived from an EMBL/GenBank/DDBJ whole genome shotgun (WGS) entry which is preliminary data.</text>
</comment>
<keyword evidence="3" id="KW-1185">Reference proteome</keyword>
<evidence type="ECO:0000256" key="1">
    <source>
        <dbReference type="SAM" id="Phobius"/>
    </source>
</evidence>
<proteinExistence type="predicted"/>
<evidence type="ECO:0000313" key="2">
    <source>
        <dbReference type="EMBL" id="MBB5844743.1"/>
    </source>
</evidence>